<organism evidence="1 2">
    <name type="scientific">Fusarium duplospermum</name>
    <dbReference type="NCBI Taxonomy" id="1325734"/>
    <lineage>
        <taxon>Eukaryota</taxon>
        <taxon>Fungi</taxon>
        <taxon>Dikarya</taxon>
        <taxon>Ascomycota</taxon>
        <taxon>Pezizomycotina</taxon>
        <taxon>Sordariomycetes</taxon>
        <taxon>Hypocreomycetidae</taxon>
        <taxon>Hypocreales</taxon>
        <taxon>Nectriaceae</taxon>
        <taxon>Fusarium</taxon>
        <taxon>Fusarium solani species complex</taxon>
    </lineage>
</organism>
<evidence type="ECO:0000313" key="1">
    <source>
        <dbReference type="EMBL" id="RSL53230.1"/>
    </source>
</evidence>
<protein>
    <submittedName>
        <fullName evidence="1">Uncharacterized protein</fullName>
    </submittedName>
</protein>
<dbReference type="AlphaFoldDB" id="A0A428PJP8"/>
<name>A0A428PJP8_9HYPO</name>
<dbReference type="OrthoDB" id="206201at2759"/>
<keyword evidence="2" id="KW-1185">Reference proteome</keyword>
<dbReference type="STRING" id="1325734.A0A428PJP8"/>
<reference evidence="1 2" key="1">
    <citation type="submission" date="2017-06" db="EMBL/GenBank/DDBJ databases">
        <title>Comparative genomic analysis of Ambrosia Fusariam Clade fungi.</title>
        <authorList>
            <person name="Stajich J.E."/>
            <person name="Carrillo J."/>
            <person name="Kijimoto T."/>
            <person name="Eskalen A."/>
            <person name="O'Donnell K."/>
            <person name="Kasson M."/>
        </authorList>
    </citation>
    <scope>NUCLEOTIDE SEQUENCE [LARGE SCALE GENOMIC DNA]</scope>
    <source>
        <strain evidence="1 2">NRRL62584</strain>
    </source>
</reference>
<comment type="caution">
    <text evidence="1">The sequence shown here is derived from an EMBL/GenBank/DDBJ whole genome shotgun (WGS) entry which is preliminary data.</text>
</comment>
<gene>
    <name evidence="1" type="ORF">CEP54_010489</name>
</gene>
<sequence>MDTRELKELAIKATLLMAEVTAKAAQELAANTVDREKSRLTILSKIMGCLIQVYGALQDPVSGEEEKIASRLPRLLIQLETVCTWPKKSPIRGPQFPLLHRLTAHKSNSANAELCHAIMAFVMNGGQRVGAFISNLDKFASIKPAGSNTRQPGILSAKMSNELIESPDEYPATVNTLLYTALSRHCDCTCPGESPQEHWARLRLATQMKQVDDHVLFDILFSATPVSQCLQQTRWQQLRLQVPRFYAPPIFLRW</sequence>
<dbReference type="Proteomes" id="UP000288168">
    <property type="component" value="Unassembled WGS sequence"/>
</dbReference>
<accession>A0A428PJP8</accession>
<dbReference type="EMBL" id="NKCI01000125">
    <property type="protein sequence ID" value="RSL53230.1"/>
    <property type="molecule type" value="Genomic_DNA"/>
</dbReference>
<evidence type="ECO:0000313" key="2">
    <source>
        <dbReference type="Proteomes" id="UP000288168"/>
    </source>
</evidence>
<proteinExistence type="predicted"/>